<evidence type="ECO:0000256" key="13">
    <source>
        <dbReference type="ARBA" id="ARBA00023316"/>
    </source>
</evidence>
<dbReference type="RefSeq" id="WP_245357588.1">
    <property type="nucleotide sequence ID" value="NZ_BAAAVU010000002.1"/>
</dbReference>
<keyword evidence="6 17" id="KW-0812">Transmembrane</keyword>
<evidence type="ECO:0000256" key="17">
    <source>
        <dbReference type="SAM" id="Phobius"/>
    </source>
</evidence>
<proteinExistence type="inferred from homology"/>
<organism evidence="18 19">
    <name type="scientific">Kribbella aluminosa</name>
    <dbReference type="NCBI Taxonomy" id="416017"/>
    <lineage>
        <taxon>Bacteria</taxon>
        <taxon>Bacillati</taxon>
        <taxon>Actinomycetota</taxon>
        <taxon>Actinomycetes</taxon>
        <taxon>Propionibacteriales</taxon>
        <taxon>Kribbellaceae</taxon>
        <taxon>Kribbella</taxon>
    </lineage>
</organism>
<dbReference type="EMBL" id="JAGINT010000001">
    <property type="protein sequence ID" value="MBP2351848.1"/>
    <property type="molecule type" value="Genomic_DNA"/>
</dbReference>
<sequence>MTAPRTFHQQSVLQAAVVGLVQGLTEFLPVSSSAHLRVTSALLHWPDPGAAFTAVTQRRTEAAVLVYFRREIAGVVAAWTTSLFRPERRSDPLAKLGWFIILGSVPISVLGLLLQNVIETAFRDLWLIGAALIVFGLVLGAADRVARKDQATV</sequence>
<keyword evidence="13" id="KW-0961">Cell wall biogenesis/degradation</keyword>
<keyword evidence="9" id="KW-0573">Peptidoglycan synthesis</keyword>
<evidence type="ECO:0000256" key="11">
    <source>
        <dbReference type="ARBA" id="ARBA00023136"/>
    </source>
</evidence>
<keyword evidence="7" id="KW-0378">Hydrolase</keyword>
<comment type="caution">
    <text evidence="18">The sequence shown here is derived from an EMBL/GenBank/DDBJ whole genome shotgun (WGS) entry which is preliminary data.</text>
</comment>
<dbReference type="Pfam" id="PF02673">
    <property type="entry name" value="BacA"/>
    <property type="match status" value="1"/>
</dbReference>
<keyword evidence="12" id="KW-0046">Antibiotic resistance</keyword>
<accession>A0ABS4UJN0</accession>
<evidence type="ECO:0000256" key="12">
    <source>
        <dbReference type="ARBA" id="ARBA00023251"/>
    </source>
</evidence>
<evidence type="ECO:0000256" key="6">
    <source>
        <dbReference type="ARBA" id="ARBA00022692"/>
    </source>
</evidence>
<evidence type="ECO:0000256" key="9">
    <source>
        <dbReference type="ARBA" id="ARBA00022984"/>
    </source>
</evidence>
<evidence type="ECO:0000256" key="3">
    <source>
        <dbReference type="ARBA" id="ARBA00012374"/>
    </source>
</evidence>
<gene>
    <name evidence="18" type="ORF">JOF29_002931</name>
</gene>
<evidence type="ECO:0000256" key="15">
    <source>
        <dbReference type="ARBA" id="ARBA00032932"/>
    </source>
</evidence>
<keyword evidence="19" id="KW-1185">Reference proteome</keyword>
<keyword evidence="11 17" id="KW-0472">Membrane</keyword>
<protein>
    <recommendedName>
        <fullName evidence="4">Undecaprenyl-diphosphatase</fullName>
        <ecNumber evidence="3">3.6.1.27</ecNumber>
    </recommendedName>
    <alternativeName>
        <fullName evidence="15">Bacitracin resistance protein</fullName>
    </alternativeName>
    <alternativeName>
        <fullName evidence="14">Undecaprenyl pyrophosphate phosphatase</fullName>
    </alternativeName>
</protein>
<evidence type="ECO:0000256" key="8">
    <source>
        <dbReference type="ARBA" id="ARBA00022960"/>
    </source>
</evidence>
<dbReference type="EC" id="3.6.1.27" evidence="3"/>
<comment type="subcellular location">
    <subcellularLocation>
        <location evidence="1">Cell membrane</location>
        <topology evidence="1">Multi-pass membrane protein</topology>
    </subcellularLocation>
</comment>
<keyword evidence="10 17" id="KW-1133">Transmembrane helix</keyword>
<keyword evidence="5" id="KW-1003">Cell membrane</keyword>
<evidence type="ECO:0000256" key="7">
    <source>
        <dbReference type="ARBA" id="ARBA00022801"/>
    </source>
</evidence>
<evidence type="ECO:0000256" key="5">
    <source>
        <dbReference type="ARBA" id="ARBA00022475"/>
    </source>
</evidence>
<feature type="transmembrane region" description="Helical" evidence="17">
    <location>
        <begin position="93"/>
        <end position="113"/>
    </location>
</feature>
<evidence type="ECO:0000256" key="10">
    <source>
        <dbReference type="ARBA" id="ARBA00022989"/>
    </source>
</evidence>
<keyword evidence="8" id="KW-0133">Cell shape</keyword>
<evidence type="ECO:0000256" key="4">
    <source>
        <dbReference type="ARBA" id="ARBA00021581"/>
    </source>
</evidence>
<evidence type="ECO:0000256" key="14">
    <source>
        <dbReference type="ARBA" id="ARBA00032707"/>
    </source>
</evidence>
<feature type="transmembrane region" description="Helical" evidence="17">
    <location>
        <begin position="125"/>
        <end position="142"/>
    </location>
</feature>
<dbReference type="InterPro" id="IPR003824">
    <property type="entry name" value="UppP"/>
</dbReference>
<evidence type="ECO:0000256" key="2">
    <source>
        <dbReference type="ARBA" id="ARBA00010621"/>
    </source>
</evidence>
<evidence type="ECO:0000313" key="19">
    <source>
        <dbReference type="Proteomes" id="UP000755585"/>
    </source>
</evidence>
<comment type="similarity">
    <text evidence="2">Belongs to the UppP family.</text>
</comment>
<comment type="catalytic activity">
    <reaction evidence="16">
        <text>di-trans,octa-cis-undecaprenyl diphosphate + H2O = di-trans,octa-cis-undecaprenyl phosphate + phosphate + H(+)</text>
        <dbReference type="Rhea" id="RHEA:28094"/>
        <dbReference type="ChEBI" id="CHEBI:15377"/>
        <dbReference type="ChEBI" id="CHEBI:15378"/>
        <dbReference type="ChEBI" id="CHEBI:43474"/>
        <dbReference type="ChEBI" id="CHEBI:58405"/>
        <dbReference type="ChEBI" id="CHEBI:60392"/>
        <dbReference type="EC" id="3.6.1.27"/>
    </reaction>
</comment>
<reference evidence="18 19" key="1">
    <citation type="submission" date="2021-03" db="EMBL/GenBank/DDBJ databases">
        <title>Sequencing the genomes of 1000 actinobacteria strains.</title>
        <authorList>
            <person name="Klenk H.-P."/>
        </authorList>
    </citation>
    <scope>NUCLEOTIDE SEQUENCE [LARGE SCALE GENOMIC DNA]</scope>
    <source>
        <strain evidence="18 19">DSM 18824</strain>
    </source>
</reference>
<evidence type="ECO:0000256" key="16">
    <source>
        <dbReference type="ARBA" id="ARBA00047594"/>
    </source>
</evidence>
<evidence type="ECO:0000313" key="18">
    <source>
        <dbReference type="EMBL" id="MBP2351848.1"/>
    </source>
</evidence>
<dbReference type="PANTHER" id="PTHR30622">
    <property type="entry name" value="UNDECAPRENYL-DIPHOSPHATASE"/>
    <property type="match status" value="1"/>
</dbReference>
<name>A0ABS4UJN0_9ACTN</name>
<evidence type="ECO:0000256" key="1">
    <source>
        <dbReference type="ARBA" id="ARBA00004651"/>
    </source>
</evidence>
<dbReference type="Proteomes" id="UP000755585">
    <property type="component" value="Unassembled WGS sequence"/>
</dbReference>
<dbReference type="PANTHER" id="PTHR30622:SF4">
    <property type="entry name" value="UNDECAPRENYL-DIPHOSPHATASE"/>
    <property type="match status" value="1"/>
</dbReference>